<keyword evidence="4 10" id="KW-0547">Nucleotide-binding</keyword>
<proteinExistence type="inferred from homology"/>
<evidence type="ECO:0000256" key="11">
    <source>
        <dbReference type="SAM" id="Coils"/>
    </source>
</evidence>
<dbReference type="GO" id="GO:0008017">
    <property type="term" value="F:microtubule binding"/>
    <property type="evidence" value="ECO:0007669"/>
    <property type="project" value="InterPro"/>
</dbReference>
<keyword evidence="2" id="KW-0963">Cytoplasm</keyword>
<comment type="similarity">
    <text evidence="9 10">Belongs to the TRAFAC class myosin-kinesin ATPase superfamily. Kinesin family.</text>
</comment>
<sequence>MRAYGRVCGVYARVCGHILAYAGHMLAYAGHMLAYAGYMLAYAGVCGAYVGRAYVGRAYAYVCGAYAGVCGAYAGVCRAYVCSHMRAYVGNHATLRVREHKVLGPYVEGLTKLVVASFKNIETLMIEGNKSRTVAATNMNTESSRSHAVFNIVLTRSEYDKDTESIGEKVSKLSLVDLAGSERASKSGAEGERLKEGSNINRSLVTLGQVISSLADQSGIKSRKATHVPYRDSVLTWLLKDNLGGNSKTVMIATVSPSADNYEETLSTLRYADRAKRIVNHAVVNEDPNAKIIRELREEVDRLKRLLQAKIAGKSHIVEPGETTIEIKEMLSESEKLMSECTMTWEQKEKQTEKIQQERHKALEEMGISVQSSGIAVEKSKFYLVNLNADPSMNELLVYYLKEHTLVGRPDAAHTPDIQLGGLGILHEHCQLDIEDNEVSVTPLAKTGTCVNGKLVEEQTQLKHGDRILWGNNHYFRINCPRLPGSEQQVEQQVDFQFAQTELMMNEISSGPLKDSVKALEEQYKAEKQGALDKQRQMYEEKIEELRNQMGPPMGRQAMERTTSIGSFSSGYGSSRMSWCEDRKPLVLKEEVIKANTLVREANQLSEEMGKETEFAVTLQIPTSSLSFGRSRPGFSSEVAIVVKHKSKGTQIWSLEKLNNKIYDMRDLYNQCVEENIPFSETDENLDLFFEVECHTLIGVANVFLECLLHDVNHEYAATNHQPARRGMWQVKSGSIKNIRDEEGDDEESSSDSEDDLLVIHDEDDDEDDDELVKGSLMHIEVKVGEAYDLPPALCNYVFCQYKFWNDDNTIVVPPINASISKPGPKTNTMIFEHKQLFDMEVTDEFVEYASEGSLAIEVWGNRMKGFDSQNKVMLNWNVEPQQKGLHDRWAELLRKMHLWVEILEINDQGVYAPVELHIQKDNQTGGVFQLRQGHSRRVVVRVQPIPRAGSLPVVCDIISAVYVGSVCMRTKNQQPLDSYQEKDLSM</sequence>
<dbReference type="AlphaFoldDB" id="A0A9W9ZMM2"/>
<gene>
    <name evidence="15" type="primary">KIF13B_2</name>
    <name evidence="15" type="ORF">OS493_032475</name>
</gene>
<dbReference type="Pfam" id="PF16183">
    <property type="entry name" value="Kinesin_assoc"/>
    <property type="match status" value="2"/>
</dbReference>
<dbReference type="CDD" id="cd22706">
    <property type="entry name" value="FHA_KIF13"/>
    <property type="match status" value="1"/>
</dbReference>
<keyword evidence="7 10" id="KW-0505">Motor protein</keyword>
<dbReference type="GO" id="GO:0003777">
    <property type="term" value="F:microtubule motor activity"/>
    <property type="evidence" value="ECO:0007669"/>
    <property type="project" value="InterPro"/>
</dbReference>
<dbReference type="PANTHER" id="PTHR47117">
    <property type="entry name" value="STAR-RELATED LIPID TRANSFER PROTEIN 9"/>
    <property type="match status" value="1"/>
</dbReference>
<evidence type="ECO:0000259" key="13">
    <source>
        <dbReference type="PROSITE" id="PS50006"/>
    </source>
</evidence>
<comment type="subcellular location">
    <subcellularLocation>
        <location evidence="1">Cytoplasm</location>
        <location evidence="1">Cytoskeleton</location>
    </subcellularLocation>
</comment>
<dbReference type="Gene3D" id="6.10.250.2520">
    <property type="match status" value="1"/>
</dbReference>
<evidence type="ECO:0000256" key="2">
    <source>
        <dbReference type="ARBA" id="ARBA00022490"/>
    </source>
</evidence>
<keyword evidence="3 10" id="KW-0493">Microtubule</keyword>
<dbReference type="PROSITE" id="PS50006">
    <property type="entry name" value="FHA_DOMAIN"/>
    <property type="match status" value="1"/>
</dbReference>
<dbReference type="GO" id="GO:0007018">
    <property type="term" value="P:microtubule-based movement"/>
    <property type="evidence" value="ECO:0007669"/>
    <property type="project" value="InterPro"/>
</dbReference>
<dbReference type="Pfam" id="PF12423">
    <property type="entry name" value="KIF1B"/>
    <property type="match status" value="1"/>
</dbReference>
<feature type="domain" description="FHA" evidence="13">
    <location>
        <begin position="405"/>
        <end position="456"/>
    </location>
</feature>
<evidence type="ECO:0000256" key="3">
    <source>
        <dbReference type="ARBA" id="ARBA00022701"/>
    </source>
</evidence>
<dbReference type="EMBL" id="MU825913">
    <property type="protein sequence ID" value="KAJ7382839.1"/>
    <property type="molecule type" value="Genomic_DNA"/>
</dbReference>
<dbReference type="GO" id="GO:0005524">
    <property type="term" value="F:ATP binding"/>
    <property type="evidence" value="ECO:0007669"/>
    <property type="project" value="UniProtKB-KW"/>
</dbReference>
<evidence type="ECO:0000256" key="9">
    <source>
        <dbReference type="PROSITE-ProRule" id="PRU00283"/>
    </source>
</evidence>
<keyword evidence="6 11" id="KW-0175">Coiled coil</keyword>
<keyword evidence="12" id="KW-0472">Membrane</keyword>
<keyword evidence="12" id="KW-0812">Transmembrane</keyword>
<keyword evidence="16" id="KW-1185">Reference proteome</keyword>
<feature type="coiled-coil region" evidence="11">
    <location>
        <begin position="517"/>
        <end position="549"/>
    </location>
</feature>
<accession>A0A9W9ZMM2</accession>
<evidence type="ECO:0000256" key="8">
    <source>
        <dbReference type="ARBA" id="ARBA00023212"/>
    </source>
</evidence>
<comment type="caution">
    <text evidence="15">The sequence shown here is derived from an EMBL/GenBank/DDBJ whole genome shotgun (WGS) entry which is preliminary data.</text>
</comment>
<dbReference type="FunFam" id="3.40.850.10:FF:000167">
    <property type="entry name" value="Uncharacterized protein"/>
    <property type="match status" value="1"/>
</dbReference>
<dbReference type="SUPFAM" id="SSF52540">
    <property type="entry name" value="P-loop containing nucleoside triphosphate hydrolases"/>
    <property type="match status" value="1"/>
</dbReference>
<name>A0A9W9ZMM2_9CNID</name>
<dbReference type="SMART" id="SM00240">
    <property type="entry name" value="FHA"/>
    <property type="match status" value="1"/>
</dbReference>
<dbReference type="SUPFAM" id="SSF49879">
    <property type="entry name" value="SMAD/FHA domain"/>
    <property type="match status" value="1"/>
</dbReference>
<dbReference type="Proteomes" id="UP001163046">
    <property type="component" value="Unassembled WGS sequence"/>
</dbReference>
<evidence type="ECO:0000313" key="15">
    <source>
        <dbReference type="EMBL" id="KAJ7382839.1"/>
    </source>
</evidence>
<keyword evidence="12" id="KW-1133">Transmembrane helix</keyword>
<dbReference type="InterPro" id="IPR032405">
    <property type="entry name" value="Kinesin_assoc"/>
</dbReference>
<evidence type="ECO:0000256" key="7">
    <source>
        <dbReference type="ARBA" id="ARBA00023175"/>
    </source>
</evidence>
<evidence type="ECO:0000256" key="6">
    <source>
        <dbReference type="ARBA" id="ARBA00023054"/>
    </source>
</evidence>
<evidence type="ECO:0000256" key="12">
    <source>
        <dbReference type="SAM" id="Phobius"/>
    </source>
</evidence>
<evidence type="ECO:0000259" key="14">
    <source>
        <dbReference type="PROSITE" id="PS50067"/>
    </source>
</evidence>
<evidence type="ECO:0000256" key="5">
    <source>
        <dbReference type="ARBA" id="ARBA00022840"/>
    </source>
</evidence>
<dbReference type="Gene3D" id="2.60.200.20">
    <property type="match status" value="1"/>
</dbReference>
<feature type="transmembrane region" description="Helical" evidence="12">
    <location>
        <begin position="58"/>
        <end position="76"/>
    </location>
</feature>
<dbReference type="Gene3D" id="3.40.850.10">
    <property type="entry name" value="Kinesin motor domain"/>
    <property type="match status" value="1"/>
</dbReference>
<dbReference type="PROSITE" id="PS00411">
    <property type="entry name" value="KINESIN_MOTOR_1"/>
    <property type="match status" value="1"/>
</dbReference>
<comment type="caution">
    <text evidence="9">Lacks conserved residue(s) required for the propagation of feature annotation.</text>
</comment>
<keyword evidence="8" id="KW-0206">Cytoskeleton</keyword>
<feature type="transmembrane region" description="Helical" evidence="12">
    <location>
        <begin position="32"/>
        <end position="51"/>
    </location>
</feature>
<dbReference type="InterPro" id="IPR022140">
    <property type="entry name" value="Kinesin-like_KIF1-typ"/>
</dbReference>
<dbReference type="Pfam" id="PF00225">
    <property type="entry name" value="Kinesin"/>
    <property type="match status" value="1"/>
</dbReference>
<dbReference type="PROSITE" id="PS50067">
    <property type="entry name" value="KINESIN_MOTOR_2"/>
    <property type="match status" value="1"/>
</dbReference>
<protein>
    <recommendedName>
        <fullName evidence="10">Kinesin-like protein</fullName>
    </recommendedName>
</protein>
<evidence type="ECO:0000256" key="10">
    <source>
        <dbReference type="RuleBase" id="RU000394"/>
    </source>
</evidence>
<dbReference type="GO" id="GO:0005874">
    <property type="term" value="C:microtubule"/>
    <property type="evidence" value="ECO:0007669"/>
    <property type="project" value="UniProtKB-KW"/>
</dbReference>
<evidence type="ECO:0000256" key="1">
    <source>
        <dbReference type="ARBA" id="ARBA00004245"/>
    </source>
</evidence>
<evidence type="ECO:0000256" key="4">
    <source>
        <dbReference type="ARBA" id="ARBA00022741"/>
    </source>
</evidence>
<dbReference type="InterPro" id="IPR008984">
    <property type="entry name" value="SMAD_FHA_dom_sf"/>
</dbReference>
<dbReference type="InterPro" id="IPR027417">
    <property type="entry name" value="P-loop_NTPase"/>
</dbReference>
<dbReference type="OrthoDB" id="3176171at2759"/>
<dbReference type="InterPro" id="IPR000253">
    <property type="entry name" value="FHA_dom"/>
</dbReference>
<keyword evidence="5 10" id="KW-0067">ATP-binding</keyword>
<feature type="domain" description="Kinesin motor" evidence="14">
    <location>
        <begin position="1"/>
        <end position="278"/>
    </location>
</feature>
<reference evidence="15" key="1">
    <citation type="submission" date="2023-01" db="EMBL/GenBank/DDBJ databases">
        <title>Genome assembly of the deep-sea coral Lophelia pertusa.</title>
        <authorList>
            <person name="Herrera S."/>
            <person name="Cordes E."/>
        </authorList>
    </citation>
    <scope>NUCLEOTIDE SEQUENCE</scope>
    <source>
        <strain evidence="15">USNM1676648</strain>
        <tissue evidence="15">Polyp</tissue>
    </source>
</reference>
<dbReference type="SMART" id="SM00129">
    <property type="entry name" value="KISc"/>
    <property type="match status" value="1"/>
</dbReference>
<organism evidence="15 16">
    <name type="scientific">Desmophyllum pertusum</name>
    <dbReference type="NCBI Taxonomy" id="174260"/>
    <lineage>
        <taxon>Eukaryota</taxon>
        <taxon>Metazoa</taxon>
        <taxon>Cnidaria</taxon>
        <taxon>Anthozoa</taxon>
        <taxon>Hexacorallia</taxon>
        <taxon>Scleractinia</taxon>
        <taxon>Caryophylliina</taxon>
        <taxon>Caryophylliidae</taxon>
        <taxon>Desmophyllum</taxon>
    </lineage>
</organism>
<dbReference type="PRINTS" id="PR00380">
    <property type="entry name" value="KINESINHEAVY"/>
</dbReference>
<evidence type="ECO:0000313" key="16">
    <source>
        <dbReference type="Proteomes" id="UP001163046"/>
    </source>
</evidence>
<dbReference type="InterPro" id="IPR036961">
    <property type="entry name" value="Kinesin_motor_dom_sf"/>
</dbReference>
<dbReference type="Pfam" id="PF00498">
    <property type="entry name" value="FHA"/>
    <property type="match status" value="1"/>
</dbReference>
<dbReference type="InterPro" id="IPR019821">
    <property type="entry name" value="Kinesin_motor_CS"/>
</dbReference>
<dbReference type="InterPro" id="IPR001752">
    <property type="entry name" value="Kinesin_motor_dom"/>
</dbReference>